<feature type="compositionally biased region" description="Polar residues" evidence="1">
    <location>
        <begin position="69"/>
        <end position="79"/>
    </location>
</feature>
<feature type="region of interest" description="Disordered" evidence="1">
    <location>
        <begin position="55"/>
        <end position="79"/>
    </location>
</feature>
<evidence type="ECO:0000256" key="1">
    <source>
        <dbReference type="SAM" id="MobiDB-lite"/>
    </source>
</evidence>
<accession>A0ABW6R749</accession>
<evidence type="ECO:0000313" key="3">
    <source>
        <dbReference type="Proteomes" id="UP001601948"/>
    </source>
</evidence>
<organism evidence="2 3">
    <name type="scientific">Nocardia suismassiliense</name>
    <dbReference type="NCBI Taxonomy" id="2077092"/>
    <lineage>
        <taxon>Bacteria</taxon>
        <taxon>Bacillati</taxon>
        <taxon>Actinomycetota</taxon>
        <taxon>Actinomycetes</taxon>
        <taxon>Mycobacteriales</taxon>
        <taxon>Nocardiaceae</taxon>
        <taxon>Nocardia</taxon>
    </lineage>
</organism>
<comment type="caution">
    <text evidence="2">The sequence shown here is derived from an EMBL/GenBank/DDBJ whole genome shotgun (WGS) entry which is preliminary data.</text>
</comment>
<proteinExistence type="predicted"/>
<dbReference type="RefSeq" id="WP_387726149.1">
    <property type="nucleotide sequence ID" value="NZ_JBIAPI010000016.1"/>
</dbReference>
<keyword evidence="3" id="KW-1185">Reference proteome</keyword>
<dbReference type="Proteomes" id="UP001601948">
    <property type="component" value="Unassembled WGS sequence"/>
</dbReference>
<sequence>MLEVFTGAAAVFGGLTWGLRHDGLVRLMAGFVAVAHSDPGRRADALEVLRCTGHHRASTRNGTTRKRQLPSSASGERRS</sequence>
<feature type="compositionally biased region" description="Basic residues" evidence="1">
    <location>
        <begin position="55"/>
        <end position="68"/>
    </location>
</feature>
<dbReference type="EMBL" id="JBIAPI010000016">
    <property type="protein sequence ID" value="MFF3228904.1"/>
    <property type="molecule type" value="Genomic_DNA"/>
</dbReference>
<name>A0ABW6R749_9NOCA</name>
<evidence type="ECO:0000313" key="2">
    <source>
        <dbReference type="EMBL" id="MFF3228904.1"/>
    </source>
</evidence>
<reference evidence="2 3" key="1">
    <citation type="submission" date="2024-10" db="EMBL/GenBank/DDBJ databases">
        <title>The Natural Products Discovery Center: Release of the First 8490 Sequenced Strains for Exploring Actinobacteria Biosynthetic Diversity.</title>
        <authorList>
            <person name="Kalkreuter E."/>
            <person name="Kautsar S.A."/>
            <person name="Yang D."/>
            <person name="Bader C.D."/>
            <person name="Teijaro C.N."/>
            <person name="Fluegel L."/>
            <person name="Davis C.M."/>
            <person name="Simpson J.R."/>
            <person name="Lauterbach L."/>
            <person name="Steele A.D."/>
            <person name="Gui C."/>
            <person name="Meng S."/>
            <person name="Li G."/>
            <person name="Viehrig K."/>
            <person name="Ye F."/>
            <person name="Su P."/>
            <person name="Kiefer A.F."/>
            <person name="Nichols A."/>
            <person name="Cepeda A.J."/>
            <person name="Yan W."/>
            <person name="Fan B."/>
            <person name="Jiang Y."/>
            <person name="Adhikari A."/>
            <person name="Zheng C.-J."/>
            <person name="Schuster L."/>
            <person name="Cowan T.M."/>
            <person name="Smanski M.J."/>
            <person name="Chevrette M.G."/>
            <person name="De Carvalho L.P.S."/>
            <person name="Shen B."/>
        </authorList>
    </citation>
    <scope>NUCLEOTIDE SEQUENCE [LARGE SCALE GENOMIC DNA]</scope>
    <source>
        <strain evidence="2 3">NPDC003040</strain>
    </source>
</reference>
<protein>
    <submittedName>
        <fullName evidence="2">Uncharacterized protein</fullName>
    </submittedName>
</protein>
<gene>
    <name evidence="2" type="ORF">ACFYV7_39375</name>
</gene>